<feature type="compositionally biased region" description="Acidic residues" evidence="1">
    <location>
        <begin position="462"/>
        <end position="475"/>
    </location>
</feature>
<dbReference type="AlphaFoldDB" id="A0A2K1R224"/>
<dbReference type="SUPFAM" id="SSF46934">
    <property type="entry name" value="UBA-like"/>
    <property type="match status" value="1"/>
</dbReference>
<dbReference type="InterPro" id="IPR052586">
    <property type="entry name" value="ASCC2"/>
</dbReference>
<feature type="compositionally biased region" description="Gly residues" evidence="1">
    <location>
        <begin position="600"/>
        <end position="613"/>
    </location>
</feature>
<dbReference type="OrthoDB" id="5577209at2759"/>
<feature type="compositionally biased region" description="Basic residues" evidence="1">
    <location>
        <begin position="636"/>
        <end position="650"/>
    </location>
</feature>
<evidence type="ECO:0000313" key="4">
    <source>
        <dbReference type="Proteomes" id="UP000243797"/>
    </source>
</evidence>
<feature type="region of interest" description="Disordered" evidence="1">
    <location>
        <begin position="296"/>
        <end position="317"/>
    </location>
</feature>
<evidence type="ECO:0000259" key="2">
    <source>
        <dbReference type="PROSITE" id="PS51140"/>
    </source>
</evidence>
<dbReference type="InterPro" id="IPR041800">
    <property type="entry name" value="ASCC2_CUE"/>
</dbReference>
<proteinExistence type="predicted"/>
<evidence type="ECO:0000313" key="3">
    <source>
        <dbReference type="EMBL" id="PNS21348.1"/>
    </source>
</evidence>
<accession>A0A2K1R224</accession>
<dbReference type="EMBL" id="NKHZ01000011">
    <property type="protein sequence ID" value="PNS21348.1"/>
    <property type="molecule type" value="Genomic_DNA"/>
</dbReference>
<gene>
    <name evidence="3" type="ORF">CAC42_1127</name>
</gene>
<evidence type="ECO:0000256" key="1">
    <source>
        <dbReference type="SAM" id="MobiDB-lite"/>
    </source>
</evidence>
<comment type="caution">
    <text evidence="3">The sequence shown here is derived from an EMBL/GenBank/DDBJ whole genome shotgun (WGS) entry which is preliminary data.</text>
</comment>
<feature type="domain" description="CUE" evidence="2">
    <location>
        <begin position="322"/>
        <end position="365"/>
    </location>
</feature>
<protein>
    <recommendedName>
        <fullName evidence="2">CUE domain-containing protein</fullName>
    </recommendedName>
</protein>
<dbReference type="Proteomes" id="UP000243797">
    <property type="component" value="Unassembled WGS sequence"/>
</dbReference>
<feature type="region of interest" description="Disordered" evidence="1">
    <location>
        <begin position="462"/>
        <end position="494"/>
    </location>
</feature>
<keyword evidence="4" id="KW-1185">Reference proteome</keyword>
<feature type="region of interest" description="Disordered" evidence="1">
    <location>
        <begin position="566"/>
        <end position="656"/>
    </location>
</feature>
<dbReference type="PANTHER" id="PTHR21494:SF0">
    <property type="entry name" value="ACTIVATING SIGNAL COINTEGRATOR 1 COMPLEX SUBUNIT 2"/>
    <property type="match status" value="1"/>
</dbReference>
<dbReference type="PROSITE" id="PS51140">
    <property type="entry name" value="CUE"/>
    <property type="match status" value="1"/>
</dbReference>
<organism evidence="3 4">
    <name type="scientific">Sphaceloma murrayae</name>
    <dbReference type="NCBI Taxonomy" id="2082308"/>
    <lineage>
        <taxon>Eukaryota</taxon>
        <taxon>Fungi</taxon>
        <taxon>Dikarya</taxon>
        <taxon>Ascomycota</taxon>
        <taxon>Pezizomycotina</taxon>
        <taxon>Dothideomycetes</taxon>
        <taxon>Dothideomycetidae</taxon>
        <taxon>Myriangiales</taxon>
        <taxon>Elsinoaceae</taxon>
        <taxon>Sphaceloma</taxon>
    </lineage>
</organism>
<dbReference type="SMART" id="SM00546">
    <property type="entry name" value="CUE"/>
    <property type="match status" value="1"/>
</dbReference>
<dbReference type="Pfam" id="PF02845">
    <property type="entry name" value="CUE"/>
    <property type="match status" value="1"/>
</dbReference>
<dbReference type="InParanoid" id="A0A2K1R224"/>
<dbReference type="GO" id="GO:0043130">
    <property type="term" value="F:ubiquitin binding"/>
    <property type="evidence" value="ECO:0007669"/>
    <property type="project" value="InterPro"/>
</dbReference>
<name>A0A2K1R224_9PEZI</name>
<sequence>MILPPFAVFPPSEVRRTVDPKQWTEALDLWTLTVNVWLSTPEGSFNKAHDDHKHSQEFLCTFYNEIFLAERGDQAVESPEAHRLRRGTFLLVHKFLSKLSKHALDDPLHEVHFLGAFSYAHMKSPALARLLEYAWQAHTVVIQASLREARSSLTSSLESSKPNDAELALRRLAPLLKALPQAAAFMTEGSELMDAMFKAYDMGSDSLRAAIVPVAYLSLVSLTSEQTRNRSALLDHLYSLKGQAESGNQTTNLLADLVTNTPLLFKLEGAVGEKGVERARTLAAALQSFRNPTIARNRPRKRHVDKGKSAATTDTNGDHHLHLMSKITQIQDLFPDLGSGFVARLLDEYHEDVEVVTSHLLEDSLPPHLADLDRTVQIGVSRSQDPLSQSAIDTLIPASTPSPTFVRRNVHDNDAFDRLEVDPSAYHRGRTQTSRTADDVLADRSAAPQKASILSALAAFDSDDDERDDTYDEADVGGTVDKAGPDGEPAAEVDVGGDANEETLWRAWRDDTRLFGRGAEVRRGAARDKLRRETGMTDEAIEGWGIMLGRDDRRQRRLEEKYAFDGRQGSIGRTAFRQGEEIESDAERGGFRGRGRGRGRGGAPRGRGRGGNVAGEPSDAQTQAARRGKEASKGSRANHNRRDQRAKKMARGGFAG</sequence>
<dbReference type="Gene3D" id="1.10.8.10">
    <property type="entry name" value="DNA helicase RuvA subunit, C-terminal domain"/>
    <property type="match status" value="1"/>
</dbReference>
<dbReference type="InterPro" id="IPR003892">
    <property type="entry name" value="CUE"/>
</dbReference>
<dbReference type="STRING" id="2082308.A0A2K1R224"/>
<dbReference type="PANTHER" id="PTHR21494">
    <property type="entry name" value="ACTIVATING SIGNAL COINTEGRATOR 1 COMPLEX SUBUNIT 2 ASC-1 COMPLEX SUBUNIT P100"/>
    <property type="match status" value="1"/>
</dbReference>
<dbReference type="CDD" id="cd14364">
    <property type="entry name" value="CUE_ASCC2"/>
    <property type="match status" value="1"/>
</dbReference>
<dbReference type="InterPro" id="IPR009060">
    <property type="entry name" value="UBA-like_sf"/>
</dbReference>
<reference evidence="3 4" key="1">
    <citation type="submission" date="2017-06" db="EMBL/GenBank/DDBJ databases">
        <title>Draft genome sequence of a variant of Elsinoe murrayae.</title>
        <authorList>
            <person name="Cheng Q."/>
        </authorList>
    </citation>
    <scope>NUCLEOTIDE SEQUENCE [LARGE SCALE GENOMIC DNA]</scope>
    <source>
        <strain evidence="3 4">CQ-2017a</strain>
    </source>
</reference>